<feature type="transmembrane region" description="Helical" evidence="1">
    <location>
        <begin position="83"/>
        <end position="108"/>
    </location>
</feature>
<dbReference type="InterPro" id="IPR019074">
    <property type="entry name" value="YabQ"/>
</dbReference>
<reference evidence="2" key="1">
    <citation type="journal article" date="2021" name="PeerJ">
        <title>Extensive microbial diversity within the chicken gut microbiome revealed by metagenomics and culture.</title>
        <authorList>
            <person name="Gilroy R."/>
            <person name="Ravi A."/>
            <person name="Getino M."/>
            <person name="Pursley I."/>
            <person name="Horton D.L."/>
            <person name="Alikhan N.F."/>
            <person name="Baker D."/>
            <person name="Gharbi K."/>
            <person name="Hall N."/>
            <person name="Watson M."/>
            <person name="Adriaenssens E.M."/>
            <person name="Foster-Nyarko E."/>
            <person name="Jarju S."/>
            <person name="Secka A."/>
            <person name="Antonio M."/>
            <person name="Oren A."/>
            <person name="Chaudhuri R.R."/>
            <person name="La Ragione R."/>
            <person name="Hildebrand F."/>
            <person name="Pallen M.J."/>
        </authorList>
    </citation>
    <scope>NUCLEOTIDE SEQUENCE</scope>
    <source>
        <strain evidence="2">CHK193-4272</strain>
    </source>
</reference>
<name>A0A9D1PK14_9FIRM</name>
<accession>A0A9D1PK14</accession>
<comment type="caution">
    <text evidence="2">The sequence shown here is derived from an EMBL/GenBank/DDBJ whole genome shotgun (WGS) entry which is preliminary data.</text>
</comment>
<sequence>MTFSLAQQTLVFLEAILLGVIGGFIYDICRAIRQIMHFKTKGTIIIDSIFWLILLIILFYFAVTDAVSQMRFYVILGEFGGMLLYFLSFTAFLLPVLKLIINSFLFVLTLPNTFIKFILSKAYIFKPFYKYIIEIIKNIKKRLSFFTKSG</sequence>
<dbReference type="Pfam" id="PF09578">
    <property type="entry name" value="Spore_YabQ"/>
    <property type="match status" value="1"/>
</dbReference>
<gene>
    <name evidence="2" type="ORF">H9746_08565</name>
</gene>
<feature type="transmembrane region" description="Helical" evidence="1">
    <location>
        <begin position="12"/>
        <end position="32"/>
    </location>
</feature>
<keyword evidence="1" id="KW-0812">Transmembrane</keyword>
<protein>
    <submittedName>
        <fullName evidence="2">Spore cortex biosynthesis protein YabQ</fullName>
    </submittedName>
</protein>
<feature type="transmembrane region" description="Helical" evidence="1">
    <location>
        <begin position="44"/>
        <end position="63"/>
    </location>
</feature>
<dbReference type="NCBIfam" id="TIGR02893">
    <property type="entry name" value="spore_yabQ"/>
    <property type="match status" value="1"/>
</dbReference>
<evidence type="ECO:0000256" key="1">
    <source>
        <dbReference type="SAM" id="Phobius"/>
    </source>
</evidence>
<evidence type="ECO:0000313" key="3">
    <source>
        <dbReference type="Proteomes" id="UP000886808"/>
    </source>
</evidence>
<organism evidence="2 3">
    <name type="scientific">Candidatus Butyricicoccus avistercoris</name>
    <dbReference type="NCBI Taxonomy" id="2838518"/>
    <lineage>
        <taxon>Bacteria</taxon>
        <taxon>Bacillati</taxon>
        <taxon>Bacillota</taxon>
        <taxon>Clostridia</taxon>
        <taxon>Eubacteriales</taxon>
        <taxon>Butyricicoccaceae</taxon>
        <taxon>Butyricicoccus</taxon>
    </lineage>
</organism>
<dbReference type="Proteomes" id="UP000886808">
    <property type="component" value="Unassembled WGS sequence"/>
</dbReference>
<evidence type="ECO:0000313" key="2">
    <source>
        <dbReference type="EMBL" id="HIV62873.1"/>
    </source>
</evidence>
<proteinExistence type="predicted"/>
<reference evidence="2" key="2">
    <citation type="submission" date="2021-04" db="EMBL/GenBank/DDBJ databases">
        <authorList>
            <person name="Gilroy R."/>
        </authorList>
    </citation>
    <scope>NUCLEOTIDE SEQUENCE</scope>
    <source>
        <strain evidence="2">CHK193-4272</strain>
    </source>
</reference>
<keyword evidence="1" id="KW-0472">Membrane</keyword>
<dbReference type="EMBL" id="DXIE01000049">
    <property type="protein sequence ID" value="HIV62873.1"/>
    <property type="molecule type" value="Genomic_DNA"/>
</dbReference>
<dbReference type="AlphaFoldDB" id="A0A9D1PK14"/>
<keyword evidence="1" id="KW-1133">Transmembrane helix</keyword>